<keyword evidence="3" id="KW-0804">Transcription</keyword>
<sequence>MSAEYQQAAILPLPTNQFFVIEYPGYVKNIDKVMRTLGGQHALNKAINEDRGLLELSYRPGDPFSHPISGDVVSTSNLLLKVTRRRKKNTTNMEVDQPGNDLDMEEEDEEDSGNFKAEIIGLITKTCRFRGMADYQYIVNPTDSIPKLRRAMQTGDIETITSFRLSNDDEDHDNPRNIPPPSFSRIETPMNYSYRQNTAVVKVKIQRGDGQPPVIKLINRSRGAKFLVVSIDHNTKDILSLVLCVPVRVNLKVLPTFTSVFLDECEHMSPPLRRQIYRSLGRAYCPRFYSISKTLLPLVAYLMVSGAWRDCWIKYGVDPRKDRELRLYVEFSRFRCRHHICHAVVCEVLVQSYQLLDVRSTAKPRSFARAKRTTHVRPDPLIGQEVAAMEGDSEEESSVKRFPPDLSHMFDGKTKPRDTGIFQMCDVTDPQLRPLIETKDYLRPICNVSFCPGLTQKEDGWYDHSIVHRLRRVIRRKFTELHNGHVPQEQDYHKLVEGLDAGENEEEEENAPGLEETVGTTAKAGKEKDGVSGKVEELMRNLQHAQQQAKDFDGEFEQEFPIEEVEEYEDVFGEDEDEDEEAEE</sequence>
<gene>
    <name evidence="8" type="ORF">BC936DRAFT_137610</name>
</gene>
<comment type="caution">
    <text evidence="8">The sequence shown here is derived from an EMBL/GenBank/DDBJ whole genome shotgun (WGS) entry which is preliminary data.</text>
</comment>
<evidence type="ECO:0000259" key="7">
    <source>
        <dbReference type="Pfam" id="PF17682"/>
    </source>
</evidence>
<evidence type="ECO:0000256" key="5">
    <source>
        <dbReference type="SAM" id="MobiDB-lite"/>
    </source>
</evidence>
<accession>A0A433DIY5</accession>
<evidence type="ECO:0000256" key="3">
    <source>
        <dbReference type="ARBA" id="ARBA00023163"/>
    </source>
</evidence>
<feature type="region of interest" description="Disordered" evidence="5">
    <location>
        <begin position="502"/>
        <end position="533"/>
    </location>
</feature>
<evidence type="ECO:0000256" key="2">
    <source>
        <dbReference type="ARBA" id="ARBA00023125"/>
    </source>
</evidence>
<dbReference type="AlphaFoldDB" id="A0A433DIY5"/>
<reference evidence="8 9" key="1">
    <citation type="journal article" date="2018" name="New Phytol.">
        <title>Phylogenomics of Endogonaceae and evolution of mycorrhizas within Mucoromycota.</title>
        <authorList>
            <person name="Chang Y."/>
            <person name="Desiro A."/>
            <person name="Na H."/>
            <person name="Sandor L."/>
            <person name="Lipzen A."/>
            <person name="Clum A."/>
            <person name="Barry K."/>
            <person name="Grigoriev I.V."/>
            <person name="Martin F.M."/>
            <person name="Stajich J.E."/>
            <person name="Smith M.E."/>
            <person name="Bonito G."/>
            <person name="Spatafora J.W."/>
        </authorList>
    </citation>
    <scope>NUCLEOTIDE SEQUENCE [LARGE SCALE GENOMIC DNA]</scope>
    <source>
        <strain evidence="8 9">GMNB39</strain>
    </source>
</reference>
<dbReference type="FunFam" id="3.30.200.160:FF:000002">
    <property type="entry name" value="Transcription factor IIIC, subunit 5"/>
    <property type="match status" value="1"/>
</dbReference>
<dbReference type="InterPro" id="IPR041499">
    <property type="entry name" value="Tfc1/Sfc1_N"/>
</dbReference>
<evidence type="ECO:0000259" key="6">
    <source>
        <dbReference type="Pfam" id="PF09734"/>
    </source>
</evidence>
<feature type="compositionally biased region" description="Basic and acidic residues" evidence="5">
    <location>
        <begin position="524"/>
        <end position="533"/>
    </location>
</feature>
<keyword evidence="9" id="KW-1185">Reference proteome</keyword>
<keyword evidence="4" id="KW-0539">Nucleus</keyword>
<evidence type="ECO:0000256" key="4">
    <source>
        <dbReference type="ARBA" id="ARBA00023242"/>
    </source>
</evidence>
<dbReference type="GO" id="GO:0000127">
    <property type="term" value="C:transcription factor TFIIIC complex"/>
    <property type="evidence" value="ECO:0007669"/>
    <property type="project" value="InterPro"/>
</dbReference>
<feature type="domain" description="Transcription factor IIIC subunit 5 HTH" evidence="6">
    <location>
        <begin position="178"/>
        <end position="328"/>
    </location>
</feature>
<comment type="subcellular location">
    <subcellularLocation>
        <location evidence="1">Nucleus</location>
    </subcellularLocation>
</comment>
<dbReference type="PANTHER" id="PTHR13230:SF5">
    <property type="entry name" value="GENERAL TRANSCRIPTION FACTOR 3C POLYPEPTIDE 5"/>
    <property type="match status" value="1"/>
</dbReference>
<dbReference type="EMBL" id="RBNI01001167">
    <property type="protein sequence ID" value="RUP50818.1"/>
    <property type="molecule type" value="Genomic_DNA"/>
</dbReference>
<dbReference type="InterPro" id="IPR042536">
    <property type="entry name" value="TFIIIC_tauA_Sfc1"/>
</dbReference>
<dbReference type="GO" id="GO:0001002">
    <property type="term" value="F:RNA polymerase III type 1 promoter sequence-specific DNA binding"/>
    <property type="evidence" value="ECO:0007669"/>
    <property type="project" value="TreeGrafter"/>
</dbReference>
<keyword evidence="2" id="KW-0238">DNA-binding</keyword>
<dbReference type="OrthoDB" id="5598268at2759"/>
<dbReference type="InterPro" id="IPR040454">
    <property type="entry name" value="TF_IIIC_Tfc1/Sfc1"/>
</dbReference>
<name>A0A433DIY5_9FUNG</name>
<dbReference type="GO" id="GO:0005634">
    <property type="term" value="C:nucleus"/>
    <property type="evidence" value="ECO:0007669"/>
    <property type="project" value="UniProtKB-SubCell"/>
</dbReference>
<dbReference type="Pfam" id="PF17682">
    <property type="entry name" value="Tau95_N"/>
    <property type="match status" value="1"/>
</dbReference>
<feature type="region of interest" description="Disordered" evidence="5">
    <location>
        <begin position="562"/>
        <end position="584"/>
    </location>
</feature>
<feature type="domain" description="Transcription factor IIIC subunit Tfc1/Sfc1 triple barrel" evidence="7">
    <location>
        <begin position="20"/>
        <end position="137"/>
    </location>
</feature>
<evidence type="ECO:0000313" key="8">
    <source>
        <dbReference type="EMBL" id="RUP50818.1"/>
    </source>
</evidence>
<dbReference type="InterPro" id="IPR019136">
    <property type="entry name" value="TF_IIIC_su-5_HTH"/>
</dbReference>
<dbReference type="Pfam" id="PF09734">
    <property type="entry name" value="Tau95"/>
    <property type="match status" value="1"/>
</dbReference>
<dbReference type="Gene3D" id="3.30.200.160">
    <property type="entry name" value="TFIIIC, subcomplex tauA, subunit Sfc1, barrel domain"/>
    <property type="match status" value="1"/>
</dbReference>
<organism evidence="8 9">
    <name type="scientific">Jimgerdemannia flammicorona</name>
    <dbReference type="NCBI Taxonomy" id="994334"/>
    <lineage>
        <taxon>Eukaryota</taxon>
        <taxon>Fungi</taxon>
        <taxon>Fungi incertae sedis</taxon>
        <taxon>Mucoromycota</taxon>
        <taxon>Mucoromycotina</taxon>
        <taxon>Endogonomycetes</taxon>
        <taxon>Endogonales</taxon>
        <taxon>Endogonaceae</taxon>
        <taxon>Jimgerdemannia</taxon>
    </lineage>
</organism>
<dbReference type="PANTHER" id="PTHR13230">
    <property type="entry name" value="GENERAL TRANSCRIPTION FACTOR IIIC, POLYPEPTIDE 5"/>
    <property type="match status" value="1"/>
</dbReference>
<evidence type="ECO:0000256" key="1">
    <source>
        <dbReference type="ARBA" id="ARBA00004123"/>
    </source>
</evidence>
<dbReference type="Proteomes" id="UP000268093">
    <property type="component" value="Unassembled WGS sequence"/>
</dbReference>
<dbReference type="GO" id="GO:0001003">
    <property type="term" value="F:RNA polymerase III type 2 promoter sequence-specific DNA binding"/>
    <property type="evidence" value="ECO:0007669"/>
    <property type="project" value="TreeGrafter"/>
</dbReference>
<evidence type="ECO:0000313" key="9">
    <source>
        <dbReference type="Proteomes" id="UP000268093"/>
    </source>
</evidence>
<proteinExistence type="predicted"/>
<protein>
    <submittedName>
        <fullName evidence="8">Uncharacterized protein</fullName>
    </submittedName>
</protein>
<dbReference type="GO" id="GO:0006384">
    <property type="term" value="P:transcription initiation at RNA polymerase III promoter"/>
    <property type="evidence" value="ECO:0007669"/>
    <property type="project" value="InterPro"/>
</dbReference>